<sequence length="779" mass="88573">MYKFTLQNLYKALMTLVQIKTTPFLQSDQLFRLQRLVKLLTGQAERPEDTGQQKGHTEVINQEVVYPRETTPGELHGPAICSDSNNDDTSADIEGIYKNNLGHSSESDIDEVLEDTSDDIGFIYRNDLSDISESNIDEVVEDTSDDTVVVYRNDLSEFSDSDIDEAAEEKSVTIQERGRKITIDQEVDITKTQPQGSSSVKRRPDLKTSGTTFQESNRPVTNKDNAMMEFLQMVNEKADKLEKNIVDYAALAMWDFAGQYIFYTTHQTFLTCHAIYLLVTDLSQLVTDLVEDDECFFDTEGVKLCKVQDLVEVWMNSIHCCSPSPIAKTPVTSPTSDITMTSPAFTSHGACSTIIPPAILVGTHVDTIRQDKRQEVIRKYFDHICLILKDKPAFQHLVDFFPIDNTQFDPQLEALKKRIFELASMMPSWGQELPANWLALEASLMKLKTSGIKVIPHSLVEEMNLAGAFPIRTTEQLDLFLRFQHETGNFIYFSVEGLREWLVLDTAWLIDALKSLISADTFSFKNNPAIQSKLLEFRKKGKLAAELIDAIWTKGKHPEFHYYKEIILQLMEKLNMLARPRYYDPDADEAKVEDYFLAPSMIRQATPNEFLTFGPNSQQGNTSVICFVFMGKILPSPIFHRLVTACVAQWSLSRKNMENLIFCGCSLFELDRHHRMTLLFKEHVIFAGITKIGSTDKTLSSKLCIEVREFITSTLSSITGCLGQNLPFELSILCPKSDRYNVHCLIPVTILKRNADVLCNFHDNSHVIISRDVLRLWFQ</sequence>
<dbReference type="Gene3D" id="3.40.50.300">
    <property type="entry name" value="P-loop containing nucleotide triphosphate hydrolases"/>
    <property type="match status" value="1"/>
</dbReference>
<protein>
    <recommendedName>
        <fullName evidence="3">COR domain-containing protein</fullName>
    </recommendedName>
</protein>
<comment type="caution">
    <text evidence="4">The sequence shown here is derived from an EMBL/GenBank/DDBJ whole genome shotgun (WGS) entry which is preliminary data.</text>
</comment>
<proteinExistence type="predicted"/>
<name>A0AAE0W348_9BIVA</name>
<feature type="domain" description="COR" evidence="3">
    <location>
        <begin position="434"/>
        <end position="577"/>
    </location>
</feature>
<evidence type="ECO:0000313" key="4">
    <source>
        <dbReference type="EMBL" id="KAK3598545.1"/>
    </source>
</evidence>
<feature type="region of interest" description="Disordered" evidence="2">
    <location>
        <begin position="191"/>
        <end position="219"/>
    </location>
</feature>
<dbReference type="EMBL" id="JAEAOA010000674">
    <property type="protein sequence ID" value="KAK3598545.1"/>
    <property type="molecule type" value="Genomic_DNA"/>
</dbReference>
<dbReference type="Gene3D" id="1.10.10.10">
    <property type="entry name" value="Winged helix-like DNA-binding domain superfamily/Winged helix DNA-binding domain"/>
    <property type="match status" value="1"/>
</dbReference>
<evidence type="ECO:0000313" key="5">
    <source>
        <dbReference type="Proteomes" id="UP001195483"/>
    </source>
</evidence>
<evidence type="ECO:0000259" key="3">
    <source>
        <dbReference type="Pfam" id="PF16095"/>
    </source>
</evidence>
<reference evidence="4" key="2">
    <citation type="journal article" date="2021" name="Genome Biol. Evol.">
        <title>Developing a high-quality reference genome for a parasitic bivalve with doubly uniparental inheritance (Bivalvia: Unionida).</title>
        <authorList>
            <person name="Smith C.H."/>
        </authorList>
    </citation>
    <scope>NUCLEOTIDE SEQUENCE</scope>
    <source>
        <strain evidence="4">CHS0354</strain>
        <tissue evidence="4">Mantle</tissue>
    </source>
</reference>
<feature type="compositionally biased region" description="Polar residues" evidence="2">
    <location>
        <begin position="208"/>
        <end position="219"/>
    </location>
</feature>
<dbReference type="InterPro" id="IPR036388">
    <property type="entry name" value="WH-like_DNA-bd_sf"/>
</dbReference>
<dbReference type="Pfam" id="PF08477">
    <property type="entry name" value="Roc"/>
    <property type="match status" value="1"/>
</dbReference>
<dbReference type="AlphaFoldDB" id="A0AAE0W348"/>
<dbReference type="InterPro" id="IPR032171">
    <property type="entry name" value="COR-A"/>
</dbReference>
<dbReference type="InterPro" id="IPR027417">
    <property type="entry name" value="P-loop_NTPase"/>
</dbReference>
<organism evidence="4 5">
    <name type="scientific">Potamilus streckersoni</name>
    <dbReference type="NCBI Taxonomy" id="2493646"/>
    <lineage>
        <taxon>Eukaryota</taxon>
        <taxon>Metazoa</taxon>
        <taxon>Spiralia</taxon>
        <taxon>Lophotrochozoa</taxon>
        <taxon>Mollusca</taxon>
        <taxon>Bivalvia</taxon>
        <taxon>Autobranchia</taxon>
        <taxon>Heteroconchia</taxon>
        <taxon>Palaeoheterodonta</taxon>
        <taxon>Unionida</taxon>
        <taxon>Unionoidea</taxon>
        <taxon>Unionidae</taxon>
        <taxon>Ambleminae</taxon>
        <taxon>Lampsilini</taxon>
        <taxon>Potamilus</taxon>
    </lineage>
</organism>
<dbReference type="Pfam" id="PF16095">
    <property type="entry name" value="COR-A"/>
    <property type="match status" value="1"/>
</dbReference>
<keyword evidence="1" id="KW-0677">Repeat</keyword>
<keyword evidence="5" id="KW-1185">Reference proteome</keyword>
<evidence type="ECO:0000256" key="2">
    <source>
        <dbReference type="SAM" id="MobiDB-lite"/>
    </source>
</evidence>
<reference evidence="4" key="1">
    <citation type="journal article" date="2021" name="Genome Biol. Evol.">
        <title>A High-Quality Reference Genome for a Parasitic Bivalve with Doubly Uniparental Inheritance (Bivalvia: Unionida).</title>
        <authorList>
            <person name="Smith C.H."/>
        </authorList>
    </citation>
    <scope>NUCLEOTIDE SEQUENCE</scope>
    <source>
        <strain evidence="4">CHS0354</strain>
    </source>
</reference>
<dbReference type="Proteomes" id="UP001195483">
    <property type="component" value="Unassembled WGS sequence"/>
</dbReference>
<evidence type="ECO:0000256" key="1">
    <source>
        <dbReference type="ARBA" id="ARBA00022737"/>
    </source>
</evidence>
<accession>A0AAE0W348</accession>
<reference evidence="4" key="3">
    <citation type="submission" date="2023-05" db="EMBL/GenBank/DDBJ databases">
        <authorList>
            <person name="Smith C.H."/>
        </authorList>
    </citation>
    <scope>NUCLEOTIDE SEQUENCE</scope>
    <source>
        <strain evidence="4">CHS0354</strain>
        <tissue evidence="4">Mantle</tissue>
    </source>
</reference>
<gene>
    <name evidence="4" type="ORF">CHS0354_010722</name>
</gene>